<evidence type="ECO:0000256" key="2">
    <source>
        <dbReference type="ARBA" id="ARBA00022842"/>
    </source>
</evidence>
<sequence>LGVDLGYDDARAARMLELVAEVWPVQSVRVMGSAALGLAYAACGRYDLFLHHFLYPWDVAAGIVLVREGGGAIVDRDGGAVSIASEGVVAGAPAVEELLSLARGRPWRE</sequence>
<dbReference type="EMBL" id="BARS01050066">
    <property type="protein sequence ID" value="GAG44885.1"/>
    <property type="molecule type" value="Genomic_DNA"/>
</dbReference>
<evidence type="ECO:0008006" key="4">
    <source>
        <dbReference type="Google" id="ProtNLM"/>
    </source>
</evidence>
<evidence type="ECO:0000256" key="1">
    <source>
        <dbReference type="ARBA" id="ARBA00022723"/>
    </source>
</evidence>
<dbReference type="SUPFAM" id="SSF56655">
    <property type="entry name" value="Carbohydrate phosphatase"/>
    <property type="match status" value="1"/>
</dbReference>
<dbReference type="AlphaFoldDB" id="X0XNW2"/>
<dbReference type="GO" id="GO:0006020">
    <property type="term" value="P:inositol metabolic process"/>
    <property type="evidence" value="ECO:0007669"/>
    <property type="project" value="TreeGrafter"/>
</dbReference>
<comment type="caution">
    <text evidence="3">The sequence shown here is derived from an EMBL/GenBank/DDBJ whole genome shotgun (WGS) entry which is preliminary data.</text>
</comment>
<reference evidence="3" key="1">
    <citation type="journal article" date="2014" name="Front. Microbiol.">
        <title>High frequency of phylogenetically diverse reductive dehalogenase-homologous genes in deep subseafloor sedimentary metagenomes.</title>
        <authorList>
            <person name="Kawai M."/>
            <person name="Futagami T."/>
            <person name="Toyoda A."/>
            <person name="Takaki Y."/>
            <person name="Nishi S."/>
            <person name="Hori S."/>
            <person name="Arai W."/>
            <person name="Tsubouchi T."/>
            <person name="Morono Y."/>
            <person name="Uchiyama I."/>
            <person name="Ito T."/>
            <person name="Fujiyama A."/>
            <person name="Inagaki F."/>
            <person name="Takami H."/>
        </authorList>
    </citation>
    <scope>NUCLEOTIDE SEQUENCE</scope>
    <source>
        <strain evidence="3">Expedition CK06-06</strain>
    </source>
</reference>
<dbReference type="PRINTS" id="PR00377">
    <property type="entry name" value="IMPHPHTASES"/>
</dbReference>
<dbReference type="InterPro" id="IPR020550">
    <property type="entry name" value="Inositol_monophosphatase_CS"/>
</dbReference>
<feature type="non-terminal residue" evidence="3">
    <location>
        <position position="1"/>
    </location>
</feature>
<keyword evidence="1" id="KW-0479">Metal-binding</keyword>
<dbReference type="Pfam" id="PF00459">
    <property type="entry name" value="Inositol_P"/>
    <property type="match status" value="1"/>
</dbReference>
<name>X0XNW2_9ZZZZ</name>
<organism evidence="3">
    <name type="scientific">marine sediment metagenome</name>
    <dbReference type="NCBI Taxonomy" id="412755"/>
    <lineage>
        <taxon>unclassified sequences</taxon>
        <taxon>metagenomes</taxon>
        <taxon>ecological metagenomes</taxon>
    </lineage>
</organism>
<dbReference type="PANTHER" id="PTHR20854:SF4">
    <property type="entry name" value="INOSITOL-1-MONOPHOSPHATASE-RELATED"/>
    <property type="match status" value="1"/>
</dbReference>
<dbReference type="GO" id="GO:0046872">
    <property type="term" value="F:metal ion binding"/>
    <property type="evidence" value="ECO:0007669"/>
    <property type="project" value="UniProtKB-KW"/>
</dbReference>
<dbReference type="GO" id="GO:0007165">
    <property type="term" value="P:signal transduction"/>
    <property type="evidence" value="ECO:0007669"/>
    <property type="project" value="TreeGrafter"/>
</dbReference>
<keyword evidence="2" id="KW-0460">Magnesium</keyword>
<evidence type="ECO:0000313" key="3">
    <source>
        <dbReference type="EMBL" id="GAG44885.1"/>
    </source>
</evidence>
<dbReference type="GO" id="GO:0046854">
    <property type="term" value="P:phosphatidylinositol phosphate biosynthetic process"/>
    <property type="evidence" value="ECO:0007669"/>
    <property type="project" value="InterPro"/>
</dbReference>
<dbReference type="GO" id="GO:0008934">
    <property type="term" value="F:inositol monophosphate 1-phosphatase activity"/>
    <property type="evidence" value="ECO:0007669"/>
    <property type="project" value="TreeGrafter"/>
</dbReference>
<dbReference type="PANTHER" id="PTHR20854">
    <property type="entry name" value="INOSITOL MONOPHOSPHATASE"/>
    <property type="match status" value="1"/>
</dbReference>
<dbReference type="PROSITE" id="PS00630">
    <property type="entry name" value="IMP_2"/>
    <property type="match status" value="1"/>
</dbReference>
<protein>
    <recommendedName>
        <fullName evidence="4">Inositol monophosphatase</fullName>
    </recommendedName>
</protein>
<dbReference type="Gene3D" id="3.40.190.80">
    <property type="match status" value="1"/>
</dbReference>
<proteinExistence type="predicted"/>
<dbReference type="InterPro" id="IPR000760">
    <property type="entry name" value="Inositol_monophosphatase-like"/>
</dbReference>
<gene>
    <name evidence="3" type="ORF">S01H1_74807</name>
</gene>
<accession>X0XNW2</accession>